<protein>
    <submittedName>
        <fullName evidence="3">Glycosyl transferase</fullName>
    </submittedName>
    <submittedName>
        <fullName evidence="4">Lipopolysaccharides biosynthesis glycosyltransferase</fullName>
    </submittedName>
</protein>
<dbReference type="eggNOG" id="COG0438">
    <property type="taxonomic scope" value="Bacteria"/>
</dbReference>
<dbReference type="RefSeq" id="WP_004410780.1">
    <property type="nucleotide sequence ID" value="NZ_ACZV01000003.1"/>
</dbReference>
<dbReference type="Proteomes" id="UP000002817">
    <property type="component" value="Unassembled WGS sequence"/>
</dbReference>
<dbReference type="AlphaFoldDB" id="C9QDF7"/>
<organism evidence="4 5">
    <name type="scientific">Vibrio orientalis CIP 102891 = ATCC 33934</name>
    <dbReference type="NCBI Taxonomy" id="675816"/>
    <lineage>
        <taxon>Bacteria</taxon>
        <taxon>Pseudomonadati</taxon>
        <taxon>Pseudomonadota</taxon>
        <taxon>Gammaproteobacteria</taxon>
        <taxon>Vibrionales</taxon>
        <taxon>Vibrionaceae</taxon>
        <taxon>Vibrio</taxon>
        <taxon>Vibrio oreintalis group</taxon>
    </lineage>
</organism>
<feature type="domain" description="Glycosyl transferase family 1" evidence="1">
    <location>
        <begin position="168"/>
        <end position="334"/>
    </location>
</feature>
<dbReference type="InterPro" id="IPR001296">
    <property type="entry name" value="Glyco_trans_1"/>
</dbReference>
<evidence type="ECO:0000313" key="5">
    <source>
        <dbReference type="Proteomes" id="UP000002817"/>
    </source>
</evidence>
<dbReference type="EMBL" id="ACZV01000003">
    <property type="protein sequence ID" value="EEX95059.1"/>
    <property type="molecule type" value="Genomic_DNA"/>
</dbReference>
<reference evidence="4 5" key="3">
    <citation type="journal article" date="2012" name="Int. J. Syst. Evol. Microbiol.">
        <title>Vibrio caribbeanicus sp. nov., isolated from the marine sponge Scleritoderma cyanea.</title>
        <authorList>
            <person name="Hoffmann M."/>
            <person name="Monday S.R."/>
            <person name="Allard M.W."/>
            <person name="Strain E.A."/>
            <person name="Whittaker P."/>
            <person name="Naum M."/>
            <person name="McCarthy P.J."/>
            <person name="Lopez J.V."/>
            <person name="Fischer M."/>
            <person name="Brown E.W."/>
        </authorList>
    </citation>
    <scope>NUCLEOTIDE SEQUENCE [LARGE SCALE GENOMIC DNA]</scope>
    <source>
        <strain evidence="4">CIP 102891</strain>
        <strain evidence="5">CIP 102891 / ATCC 33934</strain>
    </source>
</reference>
<dbReference type="EMBL" id="AFWH01000014">
    <property type="protein sequence ID" value="EGU52120.1"/>
    <property type="molecule type" value="Genomic_DNA"/>
</dbReference>
<dbReference type="OrthoDB" id="9792269at2"/>
<evidence type="ECO:0000313" key="3">
    <source>
        <dbReference type="EMBL" id="EEX95059.1"/>
    </source>
</evidence>
<dbReference type="Pfam" id="PF13477">
    <property type="entry name" value="Glyco_trans_4_2"/>
    <property type="match status" value="1"/>
</dbReference>
<keyword evidence="6" id="KW-1185">Reference proteome</keyword>
<dbReference type="SUPFAM" id="SSF53756">
    <property type="entry name" value="UDP-Glycosyltransferase/glycogen phosphorylase"/>
    <property type="match status" value="1"/>
</dbReference>
<comment type="caution">
    <text evidence="4">The sequence shown here is derived from an EMBL/GenBank/DDBJ whole genome shotgun (WGS) entry which is preliminary data.</text>
</comment>
<evidence type="ECO:0000259" key="1">
    <source>
        <dbReference type="Pfam" id="PF00534"/>
    </source>
</evidence>
<dbReference type="Gene3D" id="3.40.50.2000">
    <property type="entry name" value="Glycogen Phosphorylase B"/>
    <property type="match status" value="2"/>
</dbReference>
<dbReference type="GO" id="GO:0016757">
    <property type="term" value="F:glycosyltransferase activity"/>
    <property type="evidence" value="ECO:0007669"/>
    <property type="project" value="InterPro"/>
</dbReference>
<reference evidence="3 6" key="1">
    <citation type="submission" date="2009-10" db="EMBL/GenBank/DDBJ databases">
        <authorList>
            <consortium name="Los Alamos National Laboratory (LANL)"/>
            <consortium name="National Microbial Pathogen Data Resource (NMPDR)"/>
            <person name="Munk A.C."/>
            <person name="Chertkov O."/>
            <person name="Tapia R."/>
            <person name="Green L."/>
            <person name="Rogers Y."/>
            <person name="Detter J.C."/>
            <person name="Bruce D."/>
            <person name="Brettin T.S."/>
            <person name="Colwell R.R."/>
            <person name="Huq A."/>
            <person name="Grim C.J."/>
            <person name="Hasan N.A."/>
            <person name="Bartels D."/>
            <person name="Vonstein V."/>
        </authorList>
    </citation>
    <scope>NUCLEOTIDE SEQUENCE [LARGE SCALE GENOMIC DNA]</scope>
    <source>
        <strain evidence="3 6">CIP 102891</strain>
    </source>
</reference>
<accession>C9QDF7</accession>
<sequence length="360" mass="40150">MKIALLGNGNSIHIRRWAEGLFSKGIEVHLLTCHPIKESYSEGIYLHQLTPLVPIGYILAARRLKKVLKSIQPDLLHAHYVTGYGTLAVLSGFQQLMLSAWGADVYDFPTKSCFHHWLVERNLKNCKAIGSTSHCMLEVVKSISPNLPSIYVTPFGVDTDLFYPHPKSEVTEEQKVRVGTVKLLHNKYGIDTLIRSFALVHDQYRKADMELVIIGNGPEEASLKALVTELGISHLVEFKGYIDNSKVPLALCELDVFVALSRLDSESFGVAAVEANACGLPVVVSDVSGFKEVVVNETTGLIVARDNPQEAAKAIYQLISDTELRTRMGRRGRAHVSEHYSWEASLDRMIYVYKELCNEK</sequence>
<dbReference type="PANTHER" id="PTHR45947:SF3">
    <property type="entry name" value="SULFOQUINOVOSYL TRANSFERASE SQD2"/>
    <property type="match status" value="1"/>
</dbReference>
<feature type="domain" description="Glycosyltransferase subfamily 4-like N-terminal" evidence="2">
    <location>
        <begin position="2"/>
        <end position="133"/>
    </location>
</feature>
<keyword evidence="4" id="KW-0808">Transferase</keyword>
<dbReference type="STRING" id="675816.VIA_000522"/>
<gene>
    <name evidence="3" type="ORF">VIA_000522</name>
    <name evidence="4" type="ORF">VIOR3934_06444</name>
</gene>
<dbReference type="InterPro" id="IPR050194">
    <property type="entry name" value="Glycosyltransferase_grp1"/>
</dbReference>
<dbReference type="Proteomes" id="UP000003515">
    <property type="component" value="Unassembled WGS sequence"/>
</dbReference>
<proteinExistence type="predicted"/>
<dbReference type="PATRIC" id="fig|675816.5.peg.1085"/>
<reference evidence="4" key="2">
    <citation type="submission" date="2011-08" db="EMBL/GenBank/DDBJ databases">
        <authorList>
            <person name="Hoffman M."/>
            <person name="Strain E.A."/>
            <person name="Brown E."/>
            <person name="Allard M.W."/>
        </authorList>
    </citation>
    <scope>NUCLEOTIDE SEQUENCE</scope>
    <source>
        <strain evidence="4">CIP 102891</strain>
    </source>
</reference>
<name>C9QDF7_VIBOR</name>
<dbReference type="InterPro" id="IPR028098">
    <property type="entry name" value="Glyco_trans_4-like_N"/>
</dbReference>
<evidence type="ECO:0000313" key="6">
    <source>
        <dbReference type="Proteomes" id="UP000003515"/>
    </source>
</evidence>
<evidence type="ECO:0000259" key="2">
    <source>
        <dbReference type="Pfam" id="PF13477"/>
    </source>
</evidence>
<evidence type="ECO:0000313" key="4">
    <source>
        <dbReference type="EMBL" id="EGU52120.1"/>
    </source>
</evidence>
<dbReference type="PANTHER" id="PTHR45947">
    <property type="entry name" value="SULFOQUINOVOSYL TRANSFERASE SQD2"/>
    <property type="match status" value="1"/>
</dbReference>
<dbReference type="Pfam" id="PF00534">
    <property type="entry name" value="Glycos_transf_1"/>
    <property type="match status" value="1"/>
</dbReference>